<sequence>MDSQNHHHHTIEEIDQEHSITVANVSNQPDPTTLQLKEETLTDPEESRELEEHDNNIRRINNGSSNSCLVVHQKKRKRPCNSDFVDLTEAAPQNSVSSGLAPIASTSPQGLVPLWPMGTFMFPQGSSVGVGGSNQAQFWAFPATSTTPFFNMAARPISSFVSAMQPGVQLAGNVSVGFGDAGGESLGSGGSPPNTIGSMSSSSSGSSTGGGGGGGGGAQMLRDFSLEIYDKKELQFLSHPVNHDHQQAPCSES</sequence>
<evidence type="ECO:0000313" key="2">
    <source>
        <dbReference type="EMBL" id="KAG6746441.1"/>
    </source>
</evidence>
<feature type="compositionally biased region" description="Low complexity" evidence="1">
    <location>
        <begin position="197"/>
        <end position="206"/>
    </location>
</feature>
<name>A0A8X7Y8K3_POPTO</name>
<dbReference type="Proteomes" id="UP000886885">
    <property type="component" value="Chromosome 15D"/>
</dbReference>
<protein>
    <submittedName>
        <fullName evidence="2">Uncharacterized protein</fullName>
    </submittedName>
</protein>
<accession>A0A8X7Y8K3</accession>
<feature type="region of interest" description="Disordered" evidence="1">
    <location>
        <begin position="25"/>
        <end position="63"/>
    </location>
</feature>
<feature type="compositionally biased region" description="Gly residues" evidence="1">
    <location>
        <begin position="207"/>
        <end position="218"/>
    </location>
</feature>
<feature type="compositionally biased region" description="Basic and acidic residues" evidence="1">
    <location>
        <begin position="36"/>
        <end position="57"/>
    </location>
</feature>
<proteinExistence type="predicted"/>
<organism evidence="2 3">
    <name type="scientific">Populus tomentosa</name>
    <name type="common">Chinese white poplar</name>
    <dbReference type="NCBI Taxonomy" id="118781"/>
    <lineage>
        <taxon>Eukaryota</taxon>
        <taxon>Viridiplantae</taxon>
        <taxon>Streptophyta</taxon>
        <taxon>Embryophyta</taxon>
        <taxon>Tracheophyta</taxon>
        <taxon>Spermatophyta</taxon>
        <taxon>Magnoliopsida</taxon>
        <taxon>eudicotyledons</taxon>
        <taxon>Gunneridae</taxon>
        <taxon>Pentapetalae</taxon>
        <taxon>rosids</taxon>
        <taxon>fabids</taxon>
        <taxon>Malpighiales</taxon>
        <taxon>Salicaceae</taxon>
        <taxon>Saliceae</taxon>
        <taxon>Populus</taxon>
    </lineage>
</organism>
<dbReference type="OrthoDB" id="1928965at2759"/>
<evidence type="ECO:0000313" key="3">
    <source>
        <dbReference type="Proteomes" id="UP000886885"/>
    </source>
</evidence>
<gene>
    <name evidence="2" type="ORF">POTOM_050981</name>
</gene>
<keyword evidence="3" id="KW-1185">Reference proteome</keyword>
<feature type="region of interest" description="Disordered" evidence="1">
    <location>
        <begin position="183"/>
        <end position="219"/>
    </location>
</feature>
<feature type="compositionally biased region" description="Polar residues" evidence="1">
    <location>
        <begin position="25"/>
        <end position="35"/>
    </location>
</feature>
<evidence type="ECO:0000256" key="1">
    <source>
        <dbReference type="SAM" id="MobiDB-lite"/>
    </source>
</evidence>
<comment type="caution">
    <text evidence="2">The sequence shown here is derived from an EMBL/GenBank/DDBJ whole genome shotgun (WGS) entry which is preliminary data.</text>
</comment>
<reference evidence="2" key="1">
    <citation type="journal article" date="2020" name="bioRxiv">
        <title>Hybrid origin of Populus tomentosa Carr. identified through genome sequencing and phylogenomic analysis.</title>
        <authorList>
            <person name="An X."/>
            <person name="Gao K."/>
            <person name="Chen Z."/>
            <person name="Li J."/>
            <person name="Yang X."/>
            <person name="Yang X."/>
            <person name="Zhou J."/>
            <person name="Guo T."/>
            <person name="Zhao T."/>
            <person name="Huang S."/>
            <person name="Miao D."/>
            <person name="Khan W.U."/>
            <person name="Rao P."/>
            <person name="Ye M."/>
            <person name="Lei B."/>
            <person name="Liao W."/>
            <person name="Wang J."/>
            <person name="Ji L."/>
            <person name="Li Y."/>
            <person name="Guo B."/>
            <person name="Mustafa N.S."/>
            <person name="Li S."/>
            <person name="Yun Q."/>
            <person name="Keller S.R."/>
            <person name="Mao J."/>
            <person name="Zhang R."/>
            <person name="Strauss S.H."/>
        </authorList>
    </citation>
    <scope>NUCLEOTIDE SEQUENCE</scope>
    <source>
        <strain evidence="2">GM15</strain>
        <tissue evidence="2">Leaf</tissue>
    </source>
</reference>
<dbReference type="EMBL" id="JAAWWB010000030">
    <property type="protein sequence ID" value="KAG6746441.1"/>
    <property type="molecule type" value="Genomic_DNA"/>
</dbReference>
<dbReference type="AlphaFoldDB" id="A0A8X7Y8K3"/>